<dbReference type="SMART" id="SM00490">
    <property type="entry name" value="HELICc"/>
    <property type="match status" value="1"/>
</dbReference>
<keyword evidence="12" id="KW-0539">Nucleus</keyword>
<keyword evidence="9" id="KW-0805">Transcription regulation</keyword>
<feature type="compositionally biased region" description="Low complexity" evidence="14">
    <location>
        <begin position="1225"/>
        <end position="1237"/>
    </location>
</feature>
<evidence type="ECO:0000256" key="7">
    <source>
        <dbReference type="ARBA" id="ARBA00022840"/>
    </source>
</evidence>
<dbReference type="InterPro" id="IPR001650">
    <property type="entry name" value="Helicase_C-like"/>
</dbReference>
<dbReference type="PANTHER" id="PTHR45623:SF14">
    <property type="entry name" value="CHROMODOMAIN-HELICASE-DNA-BINDING PROTEIN 1"/>
    <property type="match status" value="1"/>
</dbReference>
<evidence type="ECO:0000256" key="8">
    <source>
        <dbReference type="ARBA" id="ARBA00022853"/>
    </source>
</evidence>
<feature type="compositionally biased region" description="Basic and acidic residues" evidence="14">
    <location>
        <begin position="1286"/>
        <end position="1295"/>
    </location>
</feature>
<evidence type="ECO:0000256" key="14">
    <source>
        <dbReference type="SAM" id="MobiDB-lite"/>
    </source>
</evidence>
<evidence type="ECO:0000256" key="2">
    <source>
        <dbReference type="ARBA" id="ARBA00007025"/>
    </source>
</evidence>
<keyword evidence="7" id="KW-0067">ATP-binding</keyword>
<feature type="non-terminal residue" evidence="18">
    <location>
        <position position="1438"/>
    </location>
</feature>
<dbReference type="SUPFAM" id="SSF52540">
    <property type="entry name" value="P-loop containing nucleoside triphosphate hydrolases"/>
    <property type="match status" value="2"/>
</dbReference>
<keyword evidence="6" id="KW-0347">Helicase</keyword>
<evidence type="ECO:0000256" key="13">
    <source>
        <dbReference type="ARBA" id="ARBA00049360"/>
    </source>
</evidence>
<dbReference type="Gene3D" id="2.40.50.40">
    <property type="match status" value="1"/>
</dbReference>
<dbReference type="GO" id="GO:0005634">
    <property type="term" value="C:nucleus"/>
    <property type="evidence" value="ECO:0007669"/>
    <property type="project" value="UniProtKB-SubCell"/>
</dbReference>
<evidence type="ECO:0000256" key="12">
    <source>
        <dbReference type="ARBA" id="ARBA00023242"/>
    </source>
</evidence>
<dbReference type="InterPro" id="IPR023780">
    <property type="entry name" value="Chromo_domain"/>
</dbReference>
<dbReference type="GO" id="GO:0140658">
    <property type="term" value="F:ATP-dependent chromatin remodeler activity"/>
    <property type="evidence" value="ECO:0007669"/>
    <property type="project" value="TreeGrafter"/>
</dbReference>
<evidence type="ECO:0000256" key="5">
    <source>
        <dbReference type="ARBA" id="ARBA00022801"/>
    </source>
</evidence>
<keyword evidence="5" id="KW-0378">Hydrolase</keyword>
<dbReference type="InterPro" id="IPR038718">
    <property type="entry name" value="SNF2-like_sf"/>
</dbReference>
<dbReference type="Pfam" id="PF13907">
    <property type="entry name" value="CHD1-like_C"/>
    <property type="match status" value="1"/>
</dbReference>
<dbReference type="Pfam" id="PF00176">
    <property type="entry name" value="SNF2-rel_dom"/>
    <property type="match status" value="1"/>
</dbReference>
<evidence type="ECO:0000256" key="11">
    <source>
        <dbReference type="ARBA" id="ARBA00023163"/>
    </source>
</evidence>
<evidence type="ECO:0000313" key="19">
    <source>
        <dbReference type="Proteomes" id="UP000681720"/>
    </source>
</evidence>
<dbReference type="PROSITE" id="PS00598">
    <property type="entry name" value="CHROMO_1"/>
    <property type="match status" value="1"/>
</dbReference>
<dbReference type="InterPro" id="IPR016197">
    <property type="entry name" value="Chromo-like_dom_sf"/>
</dbReference>
<dbReference type="InterPro" id="IPR025260">
    <property type="entry name" value="CHD1-like_C"/>
</dbReference>
<dbReference type="InterPro" id="IPR000330">
    <property type="entry name" value="SNF2_N"/>
</dbReference>
<dbReference type="GO" id="GO:0016887">
    <property type="term" value="F:ATP hydrolysis activity"/>
    <property type="evidence" value="ECO:0007669"/>
    <property type="project" value="TreeGrafter"/>
</dbReference>
<keyword evidence="11" id="KW-0804">Transcription</keyword>
<feature type="domain" description="Helicase C-terminal" evidence="17">
    <location>
        <begin position="414"/>
        <end position="570"/>
    </location>
</feature>
<accession>A0A8S2P869</accession>
<dbReference type="SUPFAM" id="SSF54160">
    <property type="entry name" value="Chromo domain-like"/>
    <property type="match status" value="1"/>
</dbReference>
<dbReference type="Gene3D" id="3.40.50.300">
    <property type="entry name" value="P-loop containing nucleotide triphosphate hydrolases"/>
    <property type="match status" value="1"/>
</dbReference>
<dbReference type="InterPro" id="IPR056302">
    <property type="entry name" value="CHD1-2/Hrp3_HTH"/>
</dbReference>
<dbReference type="SMART" id="SM00298">
    <property type="entry name" value="CHROMO"/>
    <property type="match status" value="1"/>
</dbReference>
<feature type="compositionally biased region" description="Pro residues" evidence="14">
    <location>
        <begin position="1359"/>
        <end position="1380"/>
    </location>
</feature>
<dbReference type="Pfam" id="PF18375">
    <property type="entry name" value="CDH1_2_SANT_HL1"/>
    <property type="match status" value="1"/>
</dbReference>
<feature type="compositionally biased region" description="Low complexity" evidence="14">
    <location>
        <begin position="1337"/>
        <end position="1356"/>
    </location>
</feature>
<feature type="domain" description="Chromo" evidence="15">
    <location>
        <begin position="1"/>
        <end position="57"/>
    </location>
</feature>
<dbReference type="Pfam" id="PF00385">
    <property type="entry name" value="Chromo"/>
    <property type="match status" value="1"/>
</dbReference>
<evidence type="ECO:0000256" key="10">
    <source>
        <dbReference type="ARBA" id="ARBA00023125"/>
    </source>
</evidence>
<dbReference type="GO" id="GO:0003682">
    <property type="term" value="F:chromatin binding"/>
    <property type="evidence" value="ECO:0007669"/>
    <property type="project" value="TreeGrafter"/>
</dbReference>
<evidence type="ECO:0000259" key="16">
    <source>
        <dbReference type="PROSITE" id="PS51192"/>
    </source>
</evidence>
<dbReference type="GO" id="GO:0000785">
    <property type="term" value="C:chromatin"/>
    <property type="evidence" value="ECO:0007669"/>
    <property type="project" value="TreeGrafter"/>
</dbReference>
<evidence type="ECO:0000256" key="6">
    <source>
        <dbReference type="ARBA" id="ARBA00022806"/>
    </source>
</evidence>
<reference evidence="18" key="1">
    <citation type="submission" date="2021-02" db="EMBL/GenBank/DDBJ databases">
        <authorList>
            <person name="Nowell W R."/>
        </authorList>
    </citation>
    <scope>NUCLEOTIDE SEQUENCE</scope>
</reference>
<evidence type="ECO:0000256" key="9">
    <source>
        <dbReference type="ARBA" id="ARBA00023015"/>
    </source>
</evidence>
<feature type="compositionally biased region" description="Basic and acidic residues" evidence="14">
    <location>
        <begin position="969"/>
        <end position="981"/>
    </location>
</feature>
<dbReference type="PROSITE" id="PS00690">
    <property type="entry name" value="DEAH_ATP_HELICASE"/>
    <property type="match status" value="1"/>
</dbReference>
<gene>
    <name evidence="18" type="ORF">GIL414_LOCUS13565</name>
</gene>
<evidence type="ECO:0000256" key="1">
    <source>
        <dbReference type="ARBA" id="ARBA00004123"/>
    </source>
</evidence>
<dbReference type="Pfam" id="PF00271">
    <property type="entry name" value="Helicase_C"/>
    <property type="match status" value="1"/>
</dbReference>
<feature type="compositionally biased region" description="Low complexity" evidence="14">
    <location>
        <begin position="54"/>
        <end position="65"/>
    </location>
</feature>
<dbReference type="InterPro" id="IPR027417">
    <property type="entry name" value="P-loop_NTPase"/>
</dbReference>
<dbReference type="GO" id="GO:0004386">
    <property type="term" value="F:helicase activity"/>
    <property type="evidence" value="ECO:0007669"/>
    <property type="project" value="UniProtKB-KW"/>
</dbReference>
<dbReference type="CDD" id="cd18793">
    <property type="entry name" value="SF2_C_SNF"/>
    <property type="match status" value="1"/>
</dbReference>
<comment type="similarity">
    <text evidence="2">Belongs to the SNF2/RAD54 helicase family.</text>
</comment>
<dbReference type="GO" id="GO:0034728">
    <property type="term" value="P:nucleosome organization"/>
    <property type="evidence" value="ECO:0007669"/>
    <property type="project" value="TreeGrafter"/>
</dbReference>
<dbReference type="InterPro" id="IPR023779">
    <property type="entry name" value="Chromodomain_CS"/>
</dbReference>
<dbReference type="GO" id="GO:0003677">
    <property type="term" value="F:DNA binding"/>
    <property type="evidence" value="ECO:0007669"/>
    <property type="project" value="UniProtKB-KW"/>
</dbReference>
<proteinExistence type="inferred from homology"/>
<dbReference type="SMART" id="SM01176">
    <property type="entry name" value="DUF4208"/>
    <property type="match status" value="1"/>
</dbReference>
<dbReference type="Gene3D" id="3.40.50.10810">
    <property type="entry name" value="Tandem AAA-ATPase domain"/>
    <property type="match status" value="1"/>
</dbReference>
<feature type="compositionally biased region" description="Polar residues" evidence="14">
    <location>
        <begin position="797"/>
        <end position="810"/>
    </location>
</feature>
<evidence type="ECO:0000256" key="3">
    <source>
        <dbReference type="ARBA" id="ARBA00022737"/>
    </source>
</evidence>
<evidence type="ECO:0000313" key="18">
    <source>
        <dbReference type="EMBL" id="CAF4034299.1"/>
    </source>
</evidence>
<dbReference type="FunFam" id="3.40.50.10810:FF:000005">
    <property type="entry name" value="Photoperiod-independent early flowering 1"/>
    <property type="match status" value="1"/>
</dbReference>
<feature type="compositionally biased region" description="Polar residues" evidence="14">
    <location>
        <begin position="1165"/>
        <end position="1175"/>
    </location>
</feature>
<comment type="caution">
    <text evidence="18">The sequence shown here is derived from an EMBL/GenBank/DDBJ whole genome shotgun (WGS) entry which is preliminary data.</text>
</comment>
<evidence type="ECO:0000259" key="15">
    <source>
        <dbReference type="PROSITE" id="PS50013"/>
    </source>
</evidence>
<dbReference type="InterPro" id="IPR002464">
    <property type="entry name" value="DNA/RNA_helicase_DEAH_CS"/>
</dbReference>
<comment type="catalytic activity">
    <reaction evidence="13">
        <text>ATP + H2O = ADP + phosphate + H(+)</text>
        <dbReference type="Rhea" id="RHEA:13065"/>
        <dbReference type="ChEBI" id="CHEBI:15377"/>
        <dbReference type="ChEBI" id="CHEBI:15378"/>
        <dbReference type="ChEBI" id="CHEBI:30616"/>
        <dbReference type="ChEBI" id="CHEBI:43474"/>
        <dbReference type="ChEBI" id="CHEBI:456216"/>
    </reaction>
</comment>
<feature type="compositionally biased region" description="Polar residues" evidence="14">
    <location>
        <begin position="1213"/>
        <end position="1224"/>
    </location>
</feature>
<feature type="region of interest" description="Disordered" evidence="14">
    <location>
        <begin position="53"/>
        <end position="73"/>
    </location>
</feature>
<dbReference type="GO" id="GO:0005524">
    <property type="term" value="F:ATP binding"/>
    <property type="evidence" value="ECO:0007669"/>
    <property type="project" value="UniProtKB-KW"/>
</dbReference>
<feature type="domain" description="Helicase ATP-binding" evidence="16">
    <location>
        <begin position="112"/>
        <end position="283"/>
    </location>
</feature>
<dbReference type="FunFam" id="2.40.50.40:FF:000014">
    <property type="entry name" value="Chromodomain-helicase-DNA-binding protein 2 isoform 1"/>
    <property type="match status" value="1"/>
</dbReference>
<evidence type="ECO:0000256" key="4">
    <source>
        <dbReference type="ARBA" id="ARBA00022741"/>
    </source>
</evidence>
<name>A0A8S2P869_9BILA</name>
<comment type="subcellular location">
    <subcellularLocation>
        <location evidence="1">Nucleus</location>
    </subcellularLocation>
</comment>
<evidence type="ECO:0000259" key="17">
    <source>
        <dbReference type="PROSITE" id="PS51194"/>
    </source>
</evidence>
<dbReference type="PROSITE" id="PS51194">
    <property type="entry name" value="HELICASE_CTER"/>
    <property type="match status" value="1"/>
</dbReference>
<feature type="compositionally biased region" description="Basic residues" evidence="14">
    <location>
        <begin position="1242"/>
        <end position="1264"/>
    </location>
</feature>
<dbReference type="InterPro" id="IPR049730">
    <property type="entry name" value="SNF2/RAD54-like_C"/>
</dbReference>
<keyword evidence="8" id="KW-0156">Chromatin regulator</keyword>
<feature type="region of interest" description="Disordered" evidence="14">
    <location>
        <begin position="953"/>
        <end position="1051"/>
    </location>
</feature>
<protein>
    <submittedName>
        <fullName evidence="18">Uncharacterized protein</fullName>
    </submittedName>
</protein>
<feature type="region of interest" description="Disordered" evidence="14">
    <location>
        <begin position="1143"/>
        <end position="1383"/>
    </location>
</feature>
<keyword evidence="3" id="KW-0677">Repeat</keyword>
<keyword evidence="10" id="KW-0238">DNA-binding</keyword>
<sequence>AHEKNRELENSYDYLCKWDGLQYSECTWEDGNLIGKRFQSQIDEYHERLKQQNEDLQLQQQQQQQSSASGRKKSNIIRPRFSPITVQPLYLAPNETEFKLRDYQLEGLNWLAHSWCKQNSVILADEMGLGKTIQTISFLSYIYEEHNFHGPFIIVVPLSTIQGWQQEFQRWAPHMNTIVYIGDMVSREKIRHFEMFASGNKKQFKFHALLTTYDFLLKDSKYLSSINWSVILVDEAHRLKNDDSMLYRTLIQFESQHRILITGTPLQNSLKELWSLLHFIMPNYFDDWNNFDAKYSSLLTTHDTSLVKRSSELHKELEPFLLRRVKRDVEKSLPAKVEQILRVEMTRLQKQYYKWILTRNYRALTNERGGNLPSFINIMMELKKCANHAFFVKRDEENNTTLDEIIKGSGKLLLLDKLLLKLRASNHRVLIFSQMVKMLNILAEYCKLRRFPFQRLDGSMKGEIRRQALNSFNRDGSEDFIFLLSTRAGGLGINLATADTVIIYDSDWNPQNDLQAQARAHRIGQTKQVNIYRLVAKQSVEETIIERAKQKMVLDHLVIQRMDTTGRNAFQNLNNTSATTTTNDSRPLTKEELNTIIKFGAEDLFKETPVHEEGTIEEESQKIDIDEILRRAETRHDDDSSMRNSSEDLLSQFKIANIQTMEDDVIEPTAIVNRTKSWKDIIPESERQKFDDECLAELTAALPPRSRKRVELFNSKSDLDNNNNTNRRSHMDIVLNEFTTNEIRKFIKSFKKFSDPLHRLDLITMDAELEDKSRQDIEELTNYIHSECLMTVEQCKNDTSPNNHTQSSSSPKDDSTNHRDKIPTIRIHNVTINATQLINSMRDLEPLKKLFQSHNEQRKSYSFPSSIKIKPVHWSCSWSLEDDKALLRGIYEYGYSNWEQIKMEPELGLSSKILLDDKQLKPQANHLQTRADYLLRLLKQYYDNPLNKKKDIAKKKIPVSQVPTKKSKNTTEEHINGPDSKKIKRRVNGPTTSNSEKQPKSKEIIDNSSGDEESTTNKSMKRKPTEHRTHTHTDDKASKSSKNEEENASSDMFKQCRELLRPMKKWLSRLDAPEDAFDSQDDYTKEFEKCLLTIGDQIETVLKTKTDNDYQTYRHHLWTFVSKFTTKLTDSQLRKYYRTFVKKRSEESSSSSQTQKSSHHQHQQYNPYSQSNTKNRQTEQDETYRKAGWGSSSQSTNNNRNVKDTRLKHATTMPLTKSSRSEQVNNTIGSTNTGTTSDYDSHHHHSQQQAPQHHHQFDHNRHHPSGNNNRRSYHDSTGDSSSDYRGGYHRERDSTSSRGPRRYDSMPTRYDQSSYNNRSSFPSNFSQPPPPFDESRSSAASNRTGGGNNNRNNRASQNTPPPPPPPPPSLLPPPPPPPLSGPELFQSIYLQYYDMYMQQATGLSSSQSSTANSISPNSYADMAAAYAHQQMQPRTSES</sequence>
<dbReference type="EMBL" id="CAJOBJ010005524">
    <property type="protein sequence ID" value="CAF4034299.1"/>
    <property type="molecule type" value="Genomic_DNA"/>
</dbReference>
<feature type="compositionally biased region" description="Low complexity" evidence="14">
    <location>
        <begin position="1313"/>
        <end position="1326"/>
    </location>
</feature>
<dbReference type="SMART" id="SM00487">
    <property type="entry name" value="DEXDc"/>
    <property type="match status" value="1"/>
</dbReference>
<feature type="region of interest" description="Disordered" evidence="14">
    <location>
        <begin position="796"/>
        <end position="819"/>
    </location>
</feature>
<dbReference type="InterPro" id="IPR040793">
    <property type="entry name" value="CDH1_2_SANT_HL1"/>
</dbReference>
<dbReference type="InterPro" id="IPR000953">
    <property type="entry name" value="Chromo/chromo_shadow_dom"/>
</dbReference>
<dbReference type="PROSITE" id="PS51192">
    <property type="entry name" value="HELICASE_ATP_BIND_1"/>
    <property type="match status" value="1"/>
</dbReference>
<dbReference type="Pfam" id="PF23588">
    <property type="entry name" value="HTH_CHD1_Hrp3"/>
    <property type="match status" value="1"/>
</dbReference>
<feature type="compositionally biased region" description="Basic and acidic residues" evidence="14">
    <location>
        <begin position="1176"/>
        <end position="1185"/>
    </location>
</feature>
<feature type="compositionally biased region" description="Polar residues" evidence="14">
    <location>
        <begin position="1190"/>
        <end position="1200"/>
    </location>
</feature>
<dbReference type="Gene3D" id="6.10.140.1440">
    <property type="match status" value="1"/>
</dbReference>
<dbReference type="Proteomes" id="UP000681720">
    <property type="component" value="Unassembled WGS sequence"/>
</dbReference>
<keyword evidence="4" id="KW-0547">Nucleotide-binding</keyword>
<dbReference type="PANTHER" id="PTHR45623">
    <property type="entry name" value="CHROMODOMAIN-HELICASE-DNA-BINDING PROTEIN 3-RELATED-RELATED"/>
    <property type="match status" value="1"/>
</dbReference>
<dbReference type="Gene3D" id="1.10.10.60">
    <property type="entry name" value="Homeodomain-like"/>
    <property type="match status" value="1"/>
</dbReference>
<organism evidence="18 19">
    <name type="scientific">Rotaria magnacalcarata</name>
    <dbReference type="NCBI Taxonomy" id="392030"/>
    <lineage>
        <taxon>Eukaryota</taxon>
        <taxon>Metazoa</taxon>
        <taxon>Spiralia</taxon>
        <taxon>Gnathifera</taxon>
        <taxon>Rotifera</taxon>
        <taxon>Eurotatoria</taxon>
        <taxon>Bdelloidea</taxon>
        <taxon>Philodinida</taxon>
        <taxon>Philodinidae</taxon>
        <taxon>Rotaria</taxon>
    </lineage>
</organism>
<dbReference type="PROSITE" id="PS50013">
    <property type="entry name" value="CHROMO_2"/>
    <property type="match status" value="1"/>
</dbReference>
<dbReference type="GO" id="GO:0042393">
    <property type="term" value="F:histone binding"/>
    <property type="evidence" value="ECO:0007669"/>
    <property type="project" value="TreeGrafter"/>
</dbReference>
<dbReference type="InterPro" id="IPR014001">
    <property type="entry name" value="Helicase_ATP-bd"/>
</dbReference>
<feature type="compositionally biased region" description="Basic and acidic residues" evidence="14">
    <location>
        <begin position="1026"/>
        <end position="1045"/>
    </location>
</feature>